<name>A0A2T0VC66_9MICO</name>
<dbReference type="PIRSF" id="PIRSF016661">
    <property type="entry name" value="BioY"/>
    <property type="match status" value="1"/>
</dbReference>
<dbReference type="GO" id="GO:0005886">
    <property type="term" value="C:plasma membrane"/>
    <property type="evidence" value="ECO:0007669"/>
    <property type="project" value="UniProtKB-SubCell"/>
</dbReference>
<dbReference type="EMBL" id="PVTL01000006">
    <property type="protein sequence ID" value="PRY67668.1"/>
    <property type="molecule type" value="Genomic_DNA"/>
</dbReference>
<dbReference type="Gene3D" id="1.10.1760.20">
    <property type="match status" value="1"/>
</dbReference>
<proteinExistence type="inferred from homology"/>
<dbReference type="AlphaFoldDB" id="A0A2T0VC66"/>
<comment type="similarity">
    <text evidence="1 2">Belongs to the BioY family.</text>
</comment>
<dbReference type="Proteomes" id="UP000237983">
    <property type="component" value="Unassembled WGS sequence"/>
</dbReference>
<reference evidence="4 5" key="1">
    <citation type="submission" date="2018-03" db="EMBL/GenBank/DDBJ databases">
        <title>Genomic Encyclopedia of Type Strains, Phase III (KMG-III): the genomes of soil and plant-associated and newly described type strains.</title>
        <authorList>
            <person name="Whitman W."/>
        </authorList>
    </citation>
    <scope>NUCLEOTIDE SEQUENCE [LARGE SCALE GENOMIC DNA]</scope>
    <source>
        <strain evidence="4 5">CGMCC 1.12484</strain>
    </source>
</reference>
<comment type="caution">
    <text evidence="4">The sequence shown here is derived from an EMBL/GenBank/DDBJ whole genome shotgun (WGS) entry which is preliminary data.</text>
</comment>
<dbReference type="Pfam" id="PF02632">
    <property type="entry name" value="BioY"/>
    <property type="match status" value="1"/>
</dbReference>
<evidence type="ECO:0000256" key="3">
    <source>
        <dbReference type="SAM" id="Phobius"/>
    </source>
</evidence>
<keyword evidence="2" id="KW-1003">Cell membrane</keyword>
<dbReference type="OrthoDB" id="1496139at2"/>
<keyword evidence="3" id="KW-1133">Transmembrane helix</keyword>
<dbReference type="GO" id="GO:0015225">
    <property type="term" value="F:biotin transmembrane transporter activity"/>
    <property type="evidence" value="ECO:0007669"/>
    <property type="project" value="UniProtKB-UniRule"/>
</dbReference>
<accession>A0A2T0VC66</accession>
<dbReference type="PANTHER" id="PTHR34295:SF1">
    <property type="entry name" value="BIOTIN TRANSPORTER BIOY"/>
    <property type="match status" value="1"/>
</dbReference>
<feature type="transmembrane region" description="Helical" evidence="3">
    <location>
        <begin position="21"/>
        <end position="43"/>
    </location>
</feature>
<feature type="transmembrane region" description="Helical" evidence="3">
    <location>
        <begin position="166"/>
        <end position="188"/>
    </location>
</feature>
<keyword evidence="5" id="KW-1185">Reference proteome</keyword>
<feature type="transmembrane region" description="Helical" evidence="3">
    <location>
        <begin position="104"/>
        <end position="121"/>
    </location>
</feature>
<evidence type="ECO:0000313" key="4">
    <source>
        <dbReference type="EMBL" id="PRY67668.1"/>
    </source>
</evidence>
<keyword evidence="2" id="KW-0813">Transport</keyword>
<feature type="transmembrane region" description="Helical" evidence="3">
    <location>
        <begin position="133"/>
        <end position="154"/>
    </location>
</feature>
<keyword evidence="2 3" id="KW-0472">Membrane</keyword>
<sequence length="197" mass="19823">MSQAALAGGRSTLVDQFITRTLATDVALVVGGAALVGVAAQIAVPLWPVPITGQTLAVLVVGSALGAVRGALSMVVYALLGIVGLPVFSDAAAGLGVIAGPTGGYIIGFIASAALVGWIAERAGDRKFLGASLAFASGTVVTFAFGLIWLSAALNLNLEQTLQAGLYPFIIGGAVKALLAAGIIPSVWQIARRRTKK</sequence>
<dbReference type="PANTHER" id="PTHR34295">
    <property type="entry name" value="BIOTIN TRANSPORTER BIOY"/>
    <property type="match status" value="1"/>
</dbReference>
<protein>
    <recommendedName>
        <fullName evidence="2">Biotin transporter</fullName>
    </recommendedName>
</protein>
<gene>
    <name evidence="4" type="ORF">B0I08_106276</name>
</gene>
<evidence type="ECO:0000313" key="5">
    <source>
        <dbReference type="Proteomes" id="UP000237983"/>
    </source>
</evidence>
<keyword evidence="3" id="KW-0812">Transmembrane</keyword>
<dbReference type="RefSeq" id="WP_106213425.1">
    <property type="nucleotide sequence ID" value="NZ_PVTL01000006.1"/>
</dbReference>
<organism evidence="4 5">
    <name type="scientific">Glaciihabitans tibetensis</name>
    <dbReference type="NCBI Taxonomy" id="1266600"/>
    <lineage>
        <taxon>Bacteria</taxon>
        <taxon>Bacillati</taxon>
        <taxon>Actinomycetota</taxon>
        <taxon>Actinomycetes</taxon>
        <taxon>Micrococcales</taxon>
        <taxon>Microbacteriaceae</taxon>
        <taxon>Glaciihabitans</taxon>
    </lineage>
</organism>
<comment type="subcellular location">
    <subcellularLocation>
        <location evidence="2">Cell membrane</location>
        <topology evidence="2">Multi-pass membrane protein</topology>
    </subcellularLocation>
</comment>
<feature type="transmembrane region" description="Helical" evidence="3">
    <location>
        <begin position="49"/>
        <end position="68"/>
    </location>
</feature>
<dbReference type="InterPro" id="IPR003784">
    <property type="entry name" value="BioY"/>
</dbReference>
<evidence type="ECO:0000256" key="2">
    <source>
        <dbReference type="PIRNR" id="PIRNR016661"/>
    </source>
</evidence>
<evidence type="ECO:0000256" key="1">
    <source>
        <dbReference type="ARBA" id="ARBA00010692"/>
    </source>
</evidence>